<name>A0AC35UH99_9BILA</name>
<organism evidence="1 2">
    <name type="scientific">Rhabditophanes sp. KR3021</name>
    <dbReference type="NCBI Taxonomy" id="114890"/>
    <lineage>
        <taxon>Eukaryota</taxon>
        <taxon>Metazoa</taxon>
        <taxon>Ecdysozoa</taxon>
        <taxon>Nematoda</taxon>
        <taxon>Chromadorea</taxon>
        <taxon>Rhabditida</taxon>
        <taxon>Tylenchina</taxon>
        <taxon>Panagrolaimomorpha</taxon>
        <taxon>Strongyloidoidea</taxon>
        <taxon>Alloionematidae</taxon>
        <taxon>Rhabditophanes</taxon>
    </lineage>
</organism>
<accession>A0AC35UH99</accession>
<sequence length="164" mass="19154">MFAPLPVDTTHETDDSVCPQSDNMESLSKHFNNCEALYRVRVQYRLNLEEICRDMSKEMEVEMMAFFENTFYPKLQLLTGKPLRNDIKRYLIKLLTESPVVKIYENSVAITLAGTYFTDRNKVQYSDLVGYQGPDKTDKYIKALLDKKAELTYQKIFLKQSPNE</sequence>
<evidence type="ECO:0000313" key="1">
    <source>
        <dbReference type="Proteomes" id="UP000095286"/>
    </source>
</evidence>
<protein>
    <submittedName>
        <fullName evidence="2">Uncharacterized protein</fullName>
    </submittedName>
</protein>
<proteinExistence type="predicted"/>
<dbReference type="WBParaSite" id="RSKR_0001124800.1">
    <property type="protein sequence ID" value="RSKR_0001124800.1"/>
    <property type="gene ID" value="RSKR_0001124800"/>
</dbReference>
<reference evidence="2" key="1">
    <citation type="submission" date="2016-11" db="UniProtKB">
        <authorList>
            <consortium name="WormBaseParasite"/>
        </authorList>
    </citation>
    <scope>IDENTIFICATION</scope>
    <source>
        <strain evidence="2">KR3021</strain>
    </source>
</reference>
<evidence type="ECO:0000313" key="2">
    <source>
        <dbReference type="WBParaSite" id="RSKR_0001124800.1"/>
    </source>
</evidence>
<dbReference type="Proteomes" id="UP000095286">
    <property type="component" value="Unplaced"/>
</dbReference>